<keyword evidence="3" id="KW-1185">Reference proteome</keyword>
<keyword evidence="1" id="KW-0732">Signal</keyword>
<evidence type="ECO:0000256" key="1">
    <source>
        <dbReference type="SAM" id="SignalP"/>
    </source>
</evidence>
<organism evidence="2 3">
    <name type="scientific">Pseudobdellovibrio exovorus JSS</name>
    <dbReference type="NCBI Taxonomy" id="1184267"/>
    <lineage>
        <taxon>Bacteria</taxon>
        <taxon>Pseudomonadati</taxon>
        <taxon>Bdellovibrionota</taxon>
        <taxon>Bdellovibrionia</taxon>
        <taxon>Bdellovibrionales</taxon>
        <taxon>Pseudobdellovibrionaceae</taxon>
        <taxon>Pseudobdellovibrio</taxon>
    </lineage>
</organism>
<dbReference type="STRING" id="1184267.A11Q_1731"/>
<dbReference type="KEGG" id="bex:A11Q_1731"/>
<dbReference type="HOGENOM" id="CLU_1318821_0_0_7"/>
<proteinExistence type="predicted"/>
<gene>
    <name evidence="2" type="ORF">A11Q_1731</name>
</gene>
<dbReference type="Proteomes" id="UP000012040">
    <property type="component" value="Chromosome"/>
</dbReference>
<feature type="chain" id="PRO_5004059993" evidence="1">
    <location>
        <begin position="23"/>
        <end position="208"/>
    </location>
</feature>
<sequence>MKRFIVCTLLGLTLNTLSVAQAADLAAKNPIKETHFVCENRMFREALFEVNEHTLILRDSMVRSSQNFVDIIQKKLGLQGDFSVRKTSLIVAKHNGECQVHSGFLVTCTNTPSTATLQLEGYLHQTGKDWVGLTLSVPIEVKDLKLRTVLRSHGPHQLDSSKTITISMDQLDVEAEVQTEIDNQLITLKWDTFFYTQKDNNGSFCIRK</sequence>
<dbReference type="AlphaFoldDB" id="M4V965"/>
<dbReference type="EMBL" id="CP003537">
    <property type="protein sequence ID" value="AGH95947.1"/>
    <property type="molecule type" value="Genomic_DNA"/>
</dbReference>
<dbReference type="PATRIC" id="fig|1184267.3.peg.1752"/>
<name>M4V965_9BACT</name>
<reference evidence="2 3" key="1">
    <citation type="journal article" date="2013" name="ISME J.">
        <title>By their genes ye shall know them: genomic signatures of predatory bacteria.</title>
        <authorList>
            <person name="Pasternak Z."/>
            <person name="Pietrokovski S."/>
            <person name="Rotem O."/>
            <person name="Gophna U."/>
            <person name="Lurie-Weinberger M.N."/>
            <person name="Jurkevitch E."/>
        </authorList>
    </citation>
    <scope>NUCLEOTIDE SEQUENCE [LARGE SCALE GENOMIC DNA]</scope>
    <source>
        <strain evidence="2 3">JSS</strain>
    </source>
</reference>
<dbReference type="RefSeq" id="WP_015470437.1">
    <property type="nucleotide sequence ID" value="NC_020813.1"/>
</dbReference>
<protein>
    <submittedName>
        <fullName evidence="2">Uncharacterized protein</fullName>
    </submittedName>
</protein>
<evidence type="ECO:0000313" key="3">
    <source>
        <dbReference type="Proteomes" id="UP000012040"/>
    </source>
</evidence>
<feature type="signal peptide" evidence="1">
    <location>
        <begin position="1"/>
        <end position="22"/>
    </location>
</feature>
<accession>M4V965</accession>
<evidence type="ECO:0000313" key="2">
    <source>
        <dbReference type="EMBL" id="AGH95947.1"/>
    </source>
</evidence>